<comment type="similarity">
    <text evidence="1">Belongs to the GCN1 family.</text>
</comment>
<organism evidence="6">
    <name type="scientific">Oryza nivara</name>
    <name type="common">Indian wild rice</name>
    <name type="synonym">Oryza sativa f. spontanea</name>
    <dbReference type="NCBI Taxonomy" id="4536"/>
    <lineage>
        <taxon>Eukaryota</taxon>
        <taxon>Viridiplantae</taxon>
        <taxon>Streptophyta</taxon>
        <taxon>Embryophyta</taxon>
        <taxon>Tracheophyta</taxon>
        <taxon>Spermatophyta</taxon>
        <taxon>Magnoliopsida</taxon>
        <taxon>Liliopsida</taxon>
        <taxon>Poales</taxon>
        <taxon>Poaceae</taxon>
        <taxon>BOP clade</taxon>
        <taxon>Oryzoideae</taxon>
        <taxon>Oryzeae</taxon>
        <taxon>Oryzinae</taxon>
        <taxon>Oryza</taxon>
    </lineage>
</organism>
<dbReference type="InterPro" id="IPR056810">
    <property type="entry name" value="GNC1-like_N"/>
</dbReference>
<accession>A0A0E0G7U6</accession>
<evidence type="ECO:0000259" key="5">
    <source>
        <dbReference type="Pfam" id="PF24993"/>
    </source>
</evidence>
<feature type="domain" description="Stalled ribosome sensor GCN1-like N-terminal" evidence="5">
    <location>
        <begin position="173"/>
        <end position="305"/>
    </location>
</feature>
<proteinExistence type="inferred from homology"/>
<keyword evidence="7" id="KW-1185">Reference proteome</keyword>
<dbReference type="STRING" id="4536.A0A0E0G7U6"/>
<protein>
    <recommendedName>
        <fullName evidence="5">Stalled ribosome sensor GCN1-like N-terminal domain-containing protein</fullName>
    </recommendedName>
</protein>
<feature type="transmembrane region" description="Helical" evidence="4">
    <location>
        <begin position="825"/>
        <end position="850"/>
    </location>
</feature>
<feature type="transmembrane region" description="Helical" evidence="4">
    <location>
        <begin position="760"/>
        <end position="784"/>
    </location>
</feature>
<dbReference type="eggNOG" id="KOG1242">
    <property type="taxonomic scope" value="Eukaryota"/>
</dbReference>
<reference evidence="6" key="2">
    <citation type="submission" date="2018-04" db="EMBL/GenBank/DDBJ databases">
        <title>OnivRS2 (Oryza nivara Reference Sequence Version 2).</title>
        <authorList>
            <person name="Zhang J."/>
            <person name="Kudrna D."/>
            <person name="Lee S."/>
            <person name="Talag J."/>
            <person name="Rajasekar S."/>
            <person name="Welchert J."/>
            <person name="Hsing Y.-I."/>
            <person name="Wing R.A."/>
        </authorList>
    </citation>
    <scope>NUCLEOTIDE SEQUENCE [LARGE SCALE GENOMIC DNA]</scope>
    <source>
        <strain evidence="6">SL10</strain>
    </source>
</reference>
<dbReference type="EnsemblPlants" id="ONIVA02G21560.1">
    <property type="protein sequence ID" value="ONIVA02G21560.1"/>
    <property type="gene ID" value="ONIVA02G21560"/>
</dbReference>
<dbReference type="SUPFAM" id="SSF48371">
    <property type="entry name" value="ARM repeat"/>
    <property type="match status" value="1"/>
</dbReference>
<sequence length="978" mass="107676">MAIAEGEAAHGVFAYAAAANSASADDPMTVKMLRDAAADVVSSSTATRIHLFREILSPLLSRGSDSALFVAKLIRFIFRTLPVYDDQASNNAVDDLVQLALRKPTFLGHFAFMLVETMEQNMKFSRPPLLSDVHKMYVEKVRNSMFHVRESPQFFKLILDFAMTSSSLSSEYKQAFLYLYVGAIINPKDQPSQESSRAFVYLLSHIGCDDFEKVVLPSCLSALKENPQGVLQSICYLLKIICLDLSKYCMVFKPDILRLIQHSDEQMRADALVIVGTLIIKSTDPETLTTMLDAITTSLGGSKEELSNTYKRIGMINALAELSTSPAVHQINTVAASISGFLMTCYKDDGIKQVKMAILSALGSLSSASAEAVQPDLVSFITTGLKDEVCLRKGYLELLRAVCKNSAALRKITSLLDQLVQLLIISFTSTTQRLDGIYTLFAVSRIVAVDTDASLPTICSAIYDACGQVDLFTLICQNELSSNSALSLSELSDEDCLVAVDLVQSLIVENLSWVKEKIYIQSLLQLLIHPACHPHREVRKLAYVATEKILASTAVLGQDLLLLFNNWLSLIGNRTLTLEQRSTAANLCPTPIPSTGVLIRFLFLIAPYVVGHSPRSYSQLILCSHHPCISNSRPAAVWKRLQRVLKHHQIVFIDLIATNMPAIFMELLRQDDSLTCDEYALEARLHSLRTVAAILPNNGLPEFEARSAEPSEAANAPPTVSVPAGSNATHPVTPVPQPPAPAADQLQDMIPMQKEAFISLLKAISTSAASATATIAIFVVSYPIKWPDEVSVNYQMILEALLFVFFPLALLATGLSHAAEKDERWLGLASALVLFEFFYTLALGGGISIAIQVRPRIAVCATVFSSMVVITFAWSLMFSHPEVVTIAGYYSKQQFLKKLFKWFKKESSAPSQESVTEQVMPQPSFRSKFIESLKRSPKPVNLCGINIDKTSSQKKKKTSIIPDDIWIDMMIPDGYRAV</sequence>
<keyword evidence="4" id="KW-0812">Transmembrane</keyword>
<name>A0A0E0G7U6_ORYNI</name>
<dbReference type="GO" id="GO:0005829">
    <property type="term" value="C:cytosol"/>
    <property type="evidence" value="ECO:0007669"/>
    <property type="project" value="TreeGrafter"/>
</dbReference>
<dbReference type="InterPro" id="IPR011989">
    <property type="entry name" value="ARM-like"/>
</dbReference>
<dbReference type="PANTHER" id="PTHR23346">
    <property type="entry name" value="TRANSLATIONAL ACTIVATOR GCN1-RELATED"/>
    <property type="match status" value="1"/>
</dbReference>
<evidence type="ECO:0000256" key="1">
    <source>
        <dbReference type="ARBA" id="ARBA00007366"/>
    </source>
</evidence>
<dbReference type="Gramene" id="ONIVA02G21560.1">
    <property type="protein sequence ID" value="ONIVA02G21560.1"/>
    <property type="gene ID" value="ONIVA02G21560"/>
</dbReference>
<evidence type="ECO:0000256" key="2">
    <source>
        <dbReference type="ARBA" id="ARBA00022737"/>
    </source>
</evidence>
<dbReference type="GO" id="GO:0006417">
    <property type="term" value="P:regulation of translation"/>
    <property type="evidence" value="ECO:0007669"/>
    <property type="project" value="TreeGrafter"/>
</dbReference>
<evidence type="ECO:0000256" key="4">
    <source>
        <dbReference type="SAM" id="Phobius"/>
    </source>
</evidence>
<reference evidence="6" key="1">
    <citation type="submission" date="2015-04" db="UniProtKB">
        <authorList>
            <consortium name="EnsemblPlants"/>
        </authorList>
    </citation>
    <scope>IDENTIFICATION</scope>
    <source>
        <strain evidence="6">SL10</strain>
    </source>
</reference>
<dbReference type="GO" id="GO:0034198">
    <property type="term" value="P:cellular response to amino acid starvation"/>
    <property type="evidence" value="ECO:0007669"/>
    <property type="project" value="TreeGrafter"/>
</dbReference>
<dbReference type="OMA" id="MIPMQKE"/>
<evidence type="ECO:0000256" key="3">
    <source>
        <dbReference type="SAM" id="MobiDB-lite"/>
    </source>
</evidence>
<dbReference type="Proteomes" id="UP000006591">
    <property type="component" value="Chromosome 2"/>
</dbReference>
<feature type="transmembrane region" description="Helical" evidence="4">
    <location>
        <begin position="796"/>
        <end position="819"/>
    </location>
</feature>
<dbReference type="AlphaFoldDB" id="A0A0E0G7U6"/>
<evidence type="ECO:0000313" key="6">
    <source>
        <dbReference type="EnsemblPlants" id="ONIVA02G21560.1"/>
    </source>
</evidence>
<dbReference type="Pfam" id="PF24993">
    <property type="entry name" value="GNC1_N"/>
    <property type="match status" value="1"/>
</dbReference>
<dbReference type="GO" id="GO:0019887">
    <property type="term" value="F:protein kinase regulator activity"/>
    <property type="evidence" value="ECO:0007669"/>
    <property type="project" value="TreeGrafter"/>
</dbReference>
<dbReference type="Gene3D" id="1.25.10.10">
    <property type="entry name" value="Leucine-rich Repeat Variant"/>
    <property type="match status" value="1"/>
</dbReference>
<keyword evidence="2" id="KW-0677">Repeat</keyword>
<evidence type="ECO:0000313" key="7">
    <source>
        <dbReference type="Proteomes" id="UP000006591"/>
    </source>
</evidence>
<feature type="region of interest" description="Disordered" evidence="3">
    <location>
        <begin position="705"/>
        <end position="741"/>
    </location>
</feature>
<feature type="transmembrane region" description="Helical" evidence="4">
    <location>
        <begin position="857"/>
        <end position="877"/>
    </location>
</feature>
<dbReference type="PANTHER" id="PTHR23346:SF7">
    <property type="entry name" value="STALLED RIBOSOME SENSOR GCN1"/>
    <property type="match status" value="1"/>
</dbReference>
<keyword evidence="4" id="KW-0472">Membrane</keyword>
<dbReference type="InterPro" id="IPR016024">
    <property type="entry name" value="ARM-type_fold"/>
</dbReference>
<keyword evidence="4" id="KW-1133">Transmembrane helix</keyword>